<accession>A0A8S5NGW3</accession>
<dbReference type="EMBL" id="BK015169">
    <property type="protein sequence ID" value="DAD93934.1"/>
    <property type="molecule type" value="Genomic_DNA"/>
</dbReference>
<proteinExistence type="predicted"/>
<organism evidence="1">
    <name type="scientific">Siphoviridae sp. ctmTU3</name>
    <dbReference type="NCBI Taxonomy" id="2826453"/>
    <lineage>
        <taxon>Viruses</taxon>
        <taxon>Duplodnaviria</taxon>
        <taxon>Heunggongvirae</taxon>
        <taxon>Uroviricota</taxon>
        <taxon>Caudoviricetes</taxon>
    </lineage>
</organism>
<sequence length="141" mass="16167">MAKTINTNIDDGFLLFTFTNKQGEVFSSFKLNPTDINIAARAEELETFFEQAQESVKNVSSSKEMAEINKQIEDKINYMLGYEASKDLFKEPITATTVFGNGQVFAYIVLDKINEALTPEIEKRKKKMQEVVNKYTEKYIK</sequence>
<protein>
    <submittedName>
        <fullName evidence="1">Tail assembly chaperone</fullName>
    </submittedName>
</protein>
<name>A0A8S5NGW3_9CAUD</name>
<evidence type="ECO:0000313" key="1">
    <source>
        <dbReference type="EMBL" id="DAD93934.1"/>
    </source>
</evidence>
<reference evidence="1" key="1">
    <citation type="journal article" date="2021" name="Proc. Natl. Acad. Sci. U.S.A.">
        <title>A Catalog of Tens of Thousands of Viruses from Human Metagenomes Reveals Hidden Associations with Chronic Diseases.</title>
        <authorList>
            <person name="Tisza M.J."/>
            <person name="Buck C.B."/>
        </authorList>
    </citation>
    <scope>NUCLEOTIDE SEQUENCE</scope>
    <source>
        <strain evidence="1">CtmTU3</strain>
    </source>
</reference>